<dbReference type="EMBL" id="CACVAQ010000550">
    <property type="protein sequence ID" value="CAA6830377.1"/>
    <property type="molecule type" value="Genomic_DNA"/>
</dbReference>
<sequence>MIRKEALTAVILAGGESQRMGTDKAFLDFEGQPFIERILHVLEGLTKEVIVIANTKKYASLAVPVYPDLIQDCGPVGGIYTAMKRVQTPYLLVLSCDIPLLSVALLEHLIEESIPCDANILTTEERWQPLTAIYNSRTLPIFKKALETQKLKLRSLLPSMRLHQIACPSDLIPCLNNINTPNDLKKLRDGYNN</sequence>
<reference evidence="10" key="1">
    <citation type="submission" date="2020-01" db="EMBL/GenBank/DDBJ databases">
        <authorList>
            <person name="Meier V. D."/>
            <person name="Meier V D."/>
        </authorList>
    </citation>
    <scope>NUCLEOTIDE SEQUENCE</scope>
    <source>
        <strain evidence="10">HLG_WM_MAG_10</strain>
    </source>
</reference>
<accession>A0A6S6UKE9</accession>
<dbReference type="AlphaFoldDB" id="A0A6S6UKE9"/>
<dbReference type="CDD" id="cd02503">
    <property type="entry name" value="MobA"/>
    <property type="match status" value="1"/>
</dbReference>
<dbReference type="GO" id="GO:0005737">
    <property type="term" value="C:cytoplasm"/>
    <property type="evidence" value="ECO:0007669"/>
    <property type="project" value="UniProtKB-SubCell"/>
</dbReference>
<evidence type="ECO:0000256" key="1">
    <source>
        <dbReference type="ARBA" id="ARBA00022490"/>
    </source>
</evidence>
<protein>
    <recommendedName>
        <fullName evidence="8">Probable molybdenum cofactor guanylyltransferase</fullName>
        <shortName evidence="8">MoCo guanylyltransferase</shortName>
        <ecNumber evidence="8">2.7.7.77</ecNumber>
    </recommendedName>
    <alternativeName>
        <fullName evidence="8">GTP:molybdopterin guanylyltransferase</fullName>
    </alternativeName>
    <alternativeName>
        <fullName evidence="8">Mo-MPT guanylyltransferase</fullName>
    </alternativeName>
    <alternativeName>
        <fullName evidence="8">Molybdopterin guanylyltransferase</fullName>
    </alternativeName>
    <alternativeName>
        <fullName evidence="8">Molybdopterin-guanine dinucleotide synthase</fullName>
        <shortName evidence="8">MGD synthase</shortName>
    </alternativeName>
</protein>
<evidence type="ECO:0000259" key="9">
    <source>
        <dbReference type="Pfam" id="PF12804"/>
    </source>
</evidence>
<evidence type="ECO:0000256" key="5">
    <source>
        <dbReference type="ARBA" id="ARBA00022842"/>
    </source>
</evidence>
<dbReference type="HAMAP" id="MF_00316">
    <property type="entry name" value="MobA"/>
    <property type="match status" value="1"/>
</dbReference>
<proteinExistence type="inferred from homology"/>
<feature type="domain" description="MobA-like NTP transferase" evidence="9">
    <location>
        <begin position="9"/>
        <end position="158"/>
    </location>
</feature>
<dbReference type="InterPro" id="IPR025877">
    <property type="entry name" value="MobA-like_NTP_Trfase"/>
</dbReference>
<evidence type="ECO:0000256" key="2">
    <source>
        <dbReference type="ARBA" id="ARBA00022679"/>
    </source>
</evidence>
<comment type="subcellular location">
    <subcellularLocation>
        <location evidence="8">Cytoplasm</location>
    </subcellularLocation>
</comment>
<dbReference type="Pfam" id="PF12804">
    <property type="entry name" value="NTP_transf_3"/>
    <property type="match status" value="1"/>
</dbReference>
<keyword evidence="5 8" id="KW-0460">Magnesium</keyword>
<organism evidence="10">
    <name type="scientific">uncultured Aureispira sp</name>
    <dbReference type="NCBI Taxonomy" id="1331704"/>
    <lineage>
        <taxon>Bacteria</taxon>
        <taxon>Pseudomonadati</taxon>
        <taxon>Bacteroidota</taxon>
        <taxon>Saprospiria</taxon>
        <taxon>Saprospirales</taxon>
        <taxon>Saprospiraceae</taxon>
        <taxon>Aureispira</taxon>
        <taxon>environmental samples</taxon>
    </lineage>
</organism>
<dbReference type="SUPFAM" id="SSF53448">
    <property type="entry name" value="Nucleotide-diphospho-sugar transferases"/>
    <property type="match status" value="1"/>
</dbReference>
<comment type="similarity">
    <text evidence="8">Belongs to the MobA family.</text>
</comment>
<comment type="domain">
    <text evidence="8">The N-terminal domain determines nucleotide recognition and specific binding, while the C-terminal domain determines the specific binding to the target protein.</text>
</comment>
<feature type="binding site" evidence="8">
    <location>
        <position position="97"/>
    </location>
    <ligand>
        <name>GTP</name>
        <dbReference type="ChEBI" id="CHEBI:37565"/>
    </ligand>
</feature>
<keyword evidence="1 8" id="KW-0963">Cytoplasm</keyword>
<keyword evidence="10" id="KW-0548">Nucleotidyltransferase</keyword>
<dbReference type="GO" id="GO:0061603">
    <property type="term" value="F:molybdenum cofactor guanylyltransferase activity"/>
    <property type="evidence" value="ECO:0007669"/>
    <property type="project" value="UniProtKB-EC"/>
</dbReference>
<comment type="catalytic activity">
    <reaction evidence="8">
        <text>Mo-molybdopterin + GTP + H(+) = Mo-molybdopterin guanine dinucleotide + diphosphate</text>
        <dbReference type="Rhea" id="RHEA:34243"/>
        <dbReference type="ChEBI" id="CHEBI:15378"/>
        <dbReference type="ChEBI" id="CHEBI:33019"/>
        <dbReference type="ChEBI" id="CHEBI:37565"/>
        <dbReference type="ChEBI" id="CHEBI:71302"/>
        <dbReference type="ChEBI" id="CHEBI:71310"/>
        <dbReference type="EC" id="2.7.7.77"/>
    </reaction>
</comment>
<comment type="cofactor">
    <cofactor evidence="8">
        <name>Mg(2+)</name>
        <dbReference type="ChEBI" id="CHEBI:18420"/>
    </cofactor>
</comment>
<feature type="binding site" evidence="8">
    <location>
        <begin position="12"/>
        <end position="14"/>
    </location>
    <ligand>
        <name>GTP</name>
        <dbReference type="ChEBI" id="CHEBI:37565"/>
    </ligand>
</feature>
<keyword evidence="4 8" id="KW-0547">Nucleotide-binding</keyword>
<dbReference type="PANTHER" id="PTHR19136:SF81">
    <property type="entry name" value="MOLYBDENUM COFACTOR GUANYLYLTRANSFERASE"/>
    <property type="match status" value="1"/>
</dbReference>
<dbReference type="GO" id="GO:0005525">
    <property type="term" value="F:GTP binding"/>
    <property type="evidence" value="ECO:0007669"/>
    <property type="project" value="UniProtKB-UniRule"/>
</dbReference>
<keyword evidence="6 8" id="KW-0342">GTP-binding</keyword>
<dbReference type="InterPro" id="IPR013482">
    <property type="entry name" value="Molybde_CF_guanTrfase"/>
</dbReference>
<dbReference type="GO" id="GO:0046872">
    <property type="term" value="F:metal ion binding"/>
    <property type="evidence" value="ECO:0007669"/>
    <property type="project" value="UniProtKB-KW"/>
</dbReference>
<dbReference type="Gene3D" id="3.90.550.10">
    <property type="entry name" value="Spore Coat Polysaccharide Biosynthesis Protein SpsA, Chain A"/>
    <property type="match status" value="1"/>
</dbReference>
<evidence type="ECO:0000256" key="3">
    <source>
        <dbReference type="ARBA" id="ARBA00022723"/>
    </source>
</evidence>
<keyword evidence="2 8" id="KW-0808">Transferase</keyword>
<dbReference type="PANTHER" id="PTHR19136">
    <property type="entry name" value="MOLYBDENUM COFACTOR GUANYLYLTRANSFERASE"/>
    <property type="match status" value="1"/>
</dbReference>
<evidence type="ECO:0000256" key="7">
    <source>
        <dbReference type="ARBA" id="ARBA00023150"/>
    </source>
</evidence>
<evidence type="ECO:0000256" key="8">
    <source>
        <dbReference type="HAMAP-Rule" id="MF_00316"/>
    </source>
</evidence>
<dbReference type="GO" id="GO:0006777">
    <property type="term" value="P:Mo-molybdopterin cofactor biosynthetic process"/>
    <property type="evidence" value="ECO:0007669"/>
    <property type="project" value="UniProtKB-KW"/>
</dbReference>
<dbReference type="EC" id="2.7.7.77" evidence="8"/>
<keyword evidence="3 8" id="KW-0479">Metal-binding</keyword>
<comment type="function">
    <text evidence="8">Transfers a GMP moiety from GTP to Mo-molybdopterin (Mo-MPT) cofactor (Moco or molybdenum cofactor) to form Mo-molybdopterin guanine dinucleotide (Mo-MGD) cofactor.</text>
</comment>
<evidence type="ECO:0000256" key="6">
    <source>
        <dbReference type="ARBA" id="ARBA00023134"/>
    </source>
</evidence>
<feature type="binding site" evidence="8">
    <location>
        <position position="97"/>
    </location>
    <ligand>
        <name>Mg(2+)</name>
        <dbReference type="ChEBI" id="CHEBI:18420"/>
    </ligand>
</feature>
<dbReference type="InterPro" id="IPR029044">
    <property type="entry name" value="Nucleotide-diphossugar_trans"/>
</dbReference>
<evidence type="ECO:0000313" key="10">
    <source>
        <dbReference type="EMBL" id="CAA6830377.1"/>
    </source>
</evidence>
<feature type="binding site" evidence="8">
    <location>
        <position position="68"/>
    </location>
    <ligand>
        <name>GTP</name>
        <dbReference type="ChEBI" id="CHEBI:37565"/>
    </ligand>
</feature>
<name>A0A6S6UKE9_9BACT</name>
<evidence type="ECO:0000256" key="4">
    <source>
        <dbReference type="ARBA" id="ARBA00022741"/>
    </source>
</evidence>
<comment type="caution">
    <text evidence="8">Lacks conserved residue(s) required for the propagation of feature annotation.</text>
</comment>
<gene>
    <name evidence="8" type="primary">mobA</name>
    <name evidence="10" type="ORF">HELGO_WM27320</name>
</gene>
<keyword evidence="7 8" id="KW-0501">Molybdenum cofactor biosynthesis</keyword>
<feature type="binding site" evidence="8">
    <location>
        <position position="24"/>
    </location>
    <ligand>
        <name>GTP</name>
        <dbReference type="ChEBI" id="CHEBI:37565"/>
    </ligand>
</feature>